<reference evidence="3 4" key="1">
    <citation type="journal article" date="2014" name="Antonie Van Leeuwenhoek">
        <title>Hyphomonas beringensis sp. nov. and Hyphomonas chukchiensis sp. nov., isolated from surface seawater of the Bering Sea and Chukchi Sea.</title>
        <authorList>
            <person name="Li C."/>
            <person name="Lai Q."/>
            <person name="Li G."/>
            <person name="Dong C."/>
            <person name="Wang J."/>
            <person name="Liao Y."/>
            <person name="Shao Z."/>
        </authorList>
    </citation>
    <scope>NUCLEOTIDE SEQUENCE [LARGE SCALE GENOMIC DNA]</scope>
    <source>
        <strain evidence="3 4">25B14_1</strain>
    </source>
</reference>
<dbReference type="STRING" id="1280946.HY29_17755"/>
<evidence type="ECO:0000259" key="2">
    <source>
        <dbReference type="Pfam" id="PF20432"/>
    </source>
</evidence>
<name>A0A062UAM9_9PROT</name>
<proteinExistence type="predicted"/>
<evidence type="ECO:0000259" key="1">
    <source>
        <dbReference type="Pfam" id="PF09722"/>
    </source>
</evidence>
<dbReference type="eggNOG" id="COG5642">
    <property type="taxonomic scope" value="Bacteria"/>
</dbReference>
<dbReference type="EMBL" id="AWFF01000060">
    <property type="protein sequence ID" value="KCZ53165.1"/>
    <property type="molecule type" value="Genomic_DNA"/>
</dbReference>
<organism evidence="3 4">
    <name type="scientific">Hyphomonas beringensis</name>
    <dbReference type="NCBI Taxonomy" id="1280946"/>
    <lineage>
        <taxon>Bacteria</taxon>
        <taxon>Pseudomonadati</taxon>
        <taxon>Pseudomonadota</taxon>
        <taxon>Alphaproteobacteria</taxon>
        <taxon>Hyphomonadales</taxon>
        <taxon>Hyphomonadaceae</taxon>
        <taxon>Hyphomonas</taxon>
    </lineage>
</organism>
<evidence type="ECO:0000313" key="4">
    <source>
        <dbReference type="Proteomes" id="UP000027037"/>
    </source>
</evidence>
<comment type="caution">
    <text evidence="3">The sequence shown here is derived from an EMBL/GenBank/DDBJ whole genome shotgun (WGS) entry which is preliminary data.</text>
</comment>
<feature type="domain" description="Antitoxin Xre/MbcA/ParS-like toxin-binding" evidence="1">
    <location>
        <begin position="84"/>
        <end position="135"/>
    </location>
</feature>
<feature type="domain" description="Antitoxin Xre-like helix-turn-helix" evidence="2">
    <location>
        <begin position="23"/>
        <end position="79"/>
    </location>
</feature>
<dbReference type="RefSeq" id="WP_034798057.1">
    <property type="nucleotide sequence ID" value="NZ_AWFF01000060.1"/>
</dbReference>
<gene>
    <name evidence="3" type="ORF">HY29_17755</name>
</gene>
<protein>
    <submittedName>
        <fullName evidence="3">Uncharacterized protein</fullName>
    </submittedName>
</protein>
<evidence type="ECO:0000313" key="3">
    <source>
        <dbReference type="EMBL" id="KCZ53165.1"/>
    </source>
</evidence>
<dbReference type="AlphaFoldDB" id="A0A062UAM9"/>
<dbReference type="Pfam" id="PF20432">
    <property type="entry name" value="Xre-like-HTH"/>
    <property type="match status" value="1"/>
</dbReference>
<dbReference type="Pfam" id="PF09722">
    <property type="entry name" value="Xre_MbcA_ParS_C"/>
    <property type="match status" value="1"/>
</dbReference>
<keyword evidence="4" id="KW-1185">Reference proteome</keyword>
<dbReference type="GO" id="GO:0003677">
    <property type="term" value="F:DNA binding"/>
    <property type="evidence" value="ECO:0007669"/>
    <property type="project" value="InterPro"/>
</dbReference>
<dbReference type="Proteomes" id="UP000027037">
    <property type="component" value="Unassembled WGS sequence"/>
</dbReference>
<dbReference type="OrthoDB" id="117888at2"/>
<sequence length="136" mass="15346">MLQEIPRTMASPEDPQITAPEAEAMARAVIRLFSKWRISDSEAREILGGLAARTYARWKAGELGRIDRDLATRLSLLMGIHKGLRYLFSEPERGYVWIRKPNRAFGGHTPLEIMSEGGVFSLARVRSYLDAARSGW</sequence>
<dbReference type="InterPro" id="IPR024467">
    <property type="entry name" value="Xre/MbcA/ParS-like_toxin-bd"/>
</dbReference>
<accession>A0A062UAM9</accession>
<dbReference type="InterPro" id="IPR046847">
    <property type="entry name" value="Xre-like_HTH"/>
</dbReference>